<dbReference type="GO" id="GO:0005737">
    <property type="term" value="C:cytoplasm"/>
    <property type="evidence" value="ECO:0007669"/>
    <property type="project" value="UniProtKB-SubCell"/>
</dbReference>
<dbReference type="InterPro" id="IPR036388">
    <property type="entry name" value="WH-like_DNA-bd_sf"/>
</dbReference>
<evidence type="ECO:0000256" key="2">
    <source>
        <dbReference type="ARBA" id="ARBA00009695"/>
    </source>
</evidence>
<evidence type="ECO:0000256" key="3">
    <source>
        <dbReference type="ARBA" id="ARBA00018111"/>
    </source>
</evidence>
<feature type="domain" description="RecX second three-helical" evidence="6">
    <location>
        <begin position="107"/>
        <end position="148"/>
    </location>
</feature>
<dbReference type="PANTHER" id="PTHR33602:SF1">
    <property type="entry name" value="REGULATORY PROTEIN RECX FAMILY PROTEIN"/>
    <property type="match status" value="1"/>
</dbReference>
<feature type="domain" description="RecX third three-helical" evidence="7">
    <location>
        <begin position="152"/>
        <end position="196"/>
    </location>
</feature>
<dbReference type="Proteomes" id="UP000019140">
    <property type="component" value="Unassembled WGS sequence"/>
</dbReference>
<dbReference type="GO" id="GO:0006282">
    <property type="term" value="P:regulation of DNA repair"/>
    <property type="evidence" value="ECO:0007669"/>
    <property type="project" value="UniProtKB-UniRule"/>
</dbReference>
<dbReference type="PANTHER" id="PTHR33602">
    <property type="entry name" value="REGULATORY PROTEIN RECX FAMILY PROTEIN"/>
    <property type="match status" value="1"/>
</dbReference>
<dbReference type="InterPro" id="IPR053924">
    <property type="entry name" value="RecX_HTH_2nd"/>
</dbReference>
<dbReference type="InterPro" id="IPR053926">
    <property type="entry name" value="RecX_HTH_1st"/>
</dbReference>
<comment type="function">
    <text evidence="5">Modulates RecA activity.</text>
</comment>
<name>W4M3G2_9BACT</name>
<keyword evidence="4 5" id="KW-0963">Cytoplasm</keyword>
<evidence type="ECO:0000256" key="5">
    <source>
        <dbReference type="HAMAP-Rule" id="MF_01114"/>
    </source>
</evidence>
<feature type="domain" description="RecX first three-helical" evidence="8">
    <location>
        <begin position="61"/>
        <end position="100"/>
    </location>
</feature>
<evidence type="ECO:0000259" key="7">
    <source>
        <dbReference type="Pfam" id="PF21981"/>
    </source>
</evidence>
<protein>
    <recommendedName>
        <fullName evidence="3 5">Regulatory protein RecX</fullName>
    </recommendedName>
</protein>
<evidence type="ECO:0000256" key="1">
    <source>
        <dbReference type="ARBA" id="ARBA00004496"/>
    </source>
</evidence>
<dbReference type="Pfam" id="PF21981">
    <property type="entry name" value="RecX_HTH3"/>
    <property type="match status" value="1"/>
</dbReference>
<dbReference type="Pfam" id="PF21982">
    <property type="entry name" value="RecX_HTH1"/>
    <property type="match status" value="1"/>
</dbReference>
<dbReference type="EMBL" id="AZHX01001282">
    <property type="protein sequence ID" value="ETX04182.1"/>
    <property type="molecule type" value="Genomic_DNA"/>
</dbReference>
<proteinExistence type="inferred from homology"/>
<dbReference type="Gene3D" id="1.10.10.10">
    <property type="entry name" value="Winged helix-like DNA-binding domain superfamily/Winged helix DNA-binding domain"/>
    <property type="match status" value="3"/>
</dbReference>
<dbReference type="InterPro" id="IPR003783">
    <property type="entry name" value="Regulatory_RecX"/>
</dbReference>
<gene>
    <name evidence="5" type="primary">recX</name>
    <name evidence="9" type="ORF">ETSY2_30260</name>
</gene>
<organism evidence="9 10">
    <name type="scientific">Candidatus Entotheonella gemina</name>
    <dbReference type="NCBI Taxonomy" id="1429439"/>
    <lineage>
        <taxon>Bacteria</taxon>
        <taxon>Pseudomonadati</taxon>
        <taxon>Nitrospinota/Tectimicrobiota group</taxon>
        <taxon>Candidatus Tectimicrobiota</taxon>
        <taxon>Candidatus Entotheonellia</taxon>
        <taxon>Candidatus Entotheonellales</taxon>
        <taxon>Candidatus Entotheonellaceae</taxon>
        <taxon>Candidatus Entotheonella</taxon>
    </lineage>
</organism>
<dbReference type="Pfam" id="PF02631">
    <property type="entry name" value="RecX_HTH2"/>
    <property type="match status" value="1"/>
</dbReference>
<evidence type="ECO:0000256" key="4">
    <source>
        <dbReference type="ARBA" id="ARBA00022490"/>
    </source>
</evidence>
<accession>W4M3G2</accession>
<sequence length="207" mass="23936">MAKTITALSVQKRNKERVSVFLDGEYAFSLSLNAALALKRGQQLNEADIEQLQGEDDVLRAYHNALRLLGYRPRSRLEVERHLRQKGYEAEAIEAAMARLVANRYIDDEAFARSWLNHRERLRPSGARGLSHELRQKGVEREIIEEVLTELDEETSAWAAIEGKMHRWRGLDQAEFRKKVMGFLSRRGFDYATVRKTCDKAWEAMDS</sequence>
<comment type="similarity">
    <text evidence="2 5">Belongs to the RecX family.</text>
</comment>
<comment type="caution">
    <text evidence="9">The sequence shown here is derived from an EMBL/GenBank/DDBJ whole genome shotgun (WGS) entry which is preliminary data.</text>
</comment>
<evidence type="ECO:0000313" key="10">
    <source>
        <dbReference type="Proteomes" id="UP000019140"/>
    </source>
</evidence>
<evidence type="ECO:0000313" key="9">
    <source>
        <dbReference type="EMBL" id="ETX04182.1"/>
    </source>
</evidence>
<reference evidence="9 10" key="1">
    <citation type="journal article" date="2014" name="Nature">
        <title>An environmental bacterial taxon with a large and distinct metabolic repertoire.</title>
        <authorList>
            <person name="Wilson M.C."/>
            <person name="Mori T."/>
            <person name="Ruckert C."/>
            <person name="Uria A.R."/>
            <person name="Helf M.J."/>
            <person name="Takada K."/>
            <person name="Gernert C."/>
            <person name="Steffens U.A."/>
            <person name="Heycke N."/>
            <person name="Schmitt S."/>
            <person name="Rinke C."/>
            <person name="Helfrich E.J."/>
            <person name="Brachmann A.O."/>
            <person name="Gurgui C."/>
            <person name="Wakimoto T."/>
            <person name="Kracht M."/>
            <person name="Crusemann M."/>
            <person name="Hentschel U."/>
            <person name="Abe I."/>
            <person name="Matsunaga S."/>
            <person name="Kalinowski J."/>
            <person name="Takeyama H."/>
            <person name="Piel J."/>
        </authorList>
    </citation>
    <scope>NUCLEOTIDE SEQUENCE [LARGE SCALE GENOMIC DNA]</scope>
    <source>
        <strain evidence="10">TSY2</strain>
    </source>
</reference>
<keyword evidence="10" id="KW-1185">Reference proteome</keyword>
<dbReference type="HOGENOM" id="CLU_066607_4_1_7"/>
<dbReference type="HAMAP" id="MF_01114">
    <property type="entry name" value="RecX"/>
    <property type="match status" value="1"/>
</dbReference>
<comment type="subcellular location">
    <subcellularLocation>
        <location evidence="1 5">Cytoplasm</location>
    </subcellularLocation>
</comment>
<dbReference type="AlphaFoldDB" id="W4M3G2"/>
<evidence type="ECO:0000259" key="8">
    <source>
        <dbReference type="Pfam" id="PF21982"/>
    </source>
</evidence>
<evidence type="ECO:0000259" key="6">
    <source>
        <dbReference type="Pfam" id="PF02631"/>
    </source>
</evidence>
<dbReference type="InterPro" id="IPR053925">
    <property type="entry name" value="RecX_HTH_3rd"/>
</dbReference>